<name>A0A0A9C2I4_ARUDO</name>
<reference evidence="1" key="2">
    <citation type="journal article" date="2015" name="Data Brief">
        <title>Shoot transcriptome of the giant reed, Arundo donax.</title>
        <authorList>
            <person name="Barrero R.A."/>
            <person name="Guerrero F.D."/>
            <person name="Moolhuijzen P."/>
            <person name="Goolsby J.A."/>
            <person name="Tidwell J."/>
            <person name="Bellgard S.E."/>
            <person name="Bellgard M.I."/>
        </authorList>
    </citation>
    <scope>NUCLEOTIDE SEQUENCE</scope>
    <source>
        <tissue evidence="1">Shoot tissue taken approximately 20 cm above the soil surface</tissue>
    </source>
</reference>
<protein>
    <submittedName>
        <fullName evidence="1">Uncharacterized protein</fullName>
    </submittedName>
</protein>
<evidence type="ECO:0000313" key="1">
    <source>
        <dbReference type="EMBL" id="JAD68643.1"/>
    </source>
</evidence>
<sequence>MPHMSETMKQLVVHLSLSDFGVSRKASFLYHYSIKITPIYYRTLLKCFCLDIGTNVCC</sequence>
<reference evidence="1" key="1">
    <citation type="submission" date="2014-09" db="EMBL/GenBank/DDBJ databases">
        <authorList>
            <person name="Magalhaes I.L.F."/>
            <person name="Oliveira U."/>
            <person name="Santos F.R."/>
            <person name="Vidigal T.H.D.A."/>
            <person name="Brescovit A.D."/>
            <person name="Santos A.J."/>
        </authorList>
    </citation>
    <scope>NUCLEOTIDE SEQUENCE</scope>
    <source>
        <tissue evidence="1">Shoot tissue taken approximately 20 cm above the soil surface</tissue>
    </source>
</reference>
<proteinExistence type="predicted"/>
<organism evidence="1">
    <name type="scientific">Arundo donax</name>
    <name type="common">Giant reed</name>
    <name type="synonym">Donax arundinaceus</name>
    <dbReference type="NCBI Taxonomy" id="35708"/>
    <lineage>
        <taxon>Eukaryota</taxon>
        <taxon>Viridiplantae</taxon>
        <taxon>Streptophyta</taxon>
        <taxon>Embryophyta</taxon>
        <taxon>Tracheophyta</taxon>
        <taxon>Spermatophyta</taxon>
        <taxon>Magnoliopsida</taxon>
        <taxon>Liliopsida</taxon>
        <taxon>Poales</taxon>
        <taxon>Poaceae</taxon>
        <taxon>PACMAD clade</taxon>
        <taxon>Arundinoideae</taxon>
        <taxon>Arundineae</taxon>
        <taxon>Arundo</taxon>
    </lineage>
</organism>
<dbReference type="EMBL" id="GBRH01229252">
    <property type="protein sequence ID" value="JAD68643.1"/>
    <property type="molecule type" value="Transcribed_RNA"/>
</dbReference>
<dbReference type="AlphaFoldDB" id="A0A0A9C2I4"/>
<accession>A0A0A9C2I4</accession>